<dbReference type="AlphaFoldDB" id="A0AAW1NJJ9"/>
<evidence type="ECO:0000313" key="2">
    <source>
        <dbReference type="Proteomes" id="UP001458880"/>
    </source>
</evidence>
<sequence>MWSYEKEVERLTRLCKEVPTDIEGYSDLDDSVADAEFEEMSQHDSESELEAENDEELLSLRSNTVMQDNLYFQTKDGTKWRKLYFKKCWNKAKQHNCATSWNS</sequence>
<evidence type="ECO:0000313" key="1">
    <source>
        <dbReference type="EMBL" id="KAK9759015.1"/>
    </source>
</evidence>
<name>A0AAW1NJJ9_POPJA</name>
<keyword evidence="2" id="KW-1185">Reference proteome</keyword>
<organism evidence="1 2">
    <name type="scientific">Popillia japonica</name>
    <name type="common">Japanese beetle</name>
    <dbReference type="NCBI Taxonomy" id="7064"/>
    <lineage>
        <taxon>Eukaryota</taxon>
        <taxon>Metazoa</taxon>
        <taxon>Ecdysozoa</taxon>
        <taxon>Arthropoda</taxon>
        <taxon>Hexapoda</taxon>
        <taxon>Insecta</taxon>
        <taxon>Pterygota</taxon>
        <taxon>Neoptera</taxon>
        <taxon>Endopterygota</taxon>
        <taxon>Coleoptera</taxon>
        <taxon>Polyphaga</taxon>
        <taxon>Scarabaeiformia</taxon>
        <taxon>Scarabaeidae</taxon>
        <taxon>Rutelinae</taxon>
        <taxon>Popillia</taxon>
    </lineage>
</organism>
<accession>A0AAW1NJJ9</accession>
<proteinExistence type="predicted"/>
<gene>
    <name evidence="1" type="ORF">QE152_g181</name>
</gene>
<reference evidence="1 2" key="1">
    <citation type="journal article" date="2024" name="BMC Genomics">
        <title>De novo assembly and annotation of Popillia japonica's genome with initial clues to its potential as an invasive pest.</title>
        <authorList>
            <person name="Cucini C."/>
            <person name="Boschi S."/>
            <person name="Funari R."/>
            <person name="Cardaioli E."/>
            <person name="Iannotti N."/>
            <person name="Marturano G."/>
            <person name="Paoli F."/>
            <person name="Bruttini M."/>
            <person name="Carapelli A."/>
            <person name="Frati F."/>
            <person name="Nardi F."/>
        </authorList>
    </citation>
    <scope>NUCLEOTIDE SEQUENCE [LARGE SCALE GENOMIC DNA]</scope>
    <source>
        <strain evidence="1">DMR45628</strain>
    </source>
</reference>
<comment type="caution">
    <text evidence="1">The sequence shown here is derived from an EMBL/GenBank/DDBJ whole genome shotgun (WGS) entry which is preliminary data.</text>
</comment>
<dbReference type="EMBL" id="JASPKY010000002">
    <property type="protein sequence ID" value="KAK9759015.1"/>
    <property type="molecule type" value="Genomic_DNA"/>
</dbReference>
<dbReference type="Proteomes" id="UP001458880">
    <property type="component" value="Unassembled WGS sequence"/>
</dbReference>
<protein>
    <submittedName>
        <fullName evidence="1">Uncharacterized protein</fullName>
    </submittedName>
</protein>